<dbReference type="InterPro" id="IPR036689">
    <property type="entry name" value="ESAT-6-like_sf"/>
</dbReference>
<feature type="compositionally biased region" description="Gly residues" evidence="1">
    <location>
        <begin position="207"/>
        <end position="228"/>
    </location>
</feature>
<dbReference type="InterPro" id="IPR008258">
    <property type="entry name" value="Transglycosylase_SLT_dom_1"/>
</dbReference>
<comment type="caution">
    <text evidence="3">The sequence shown here is derived from an EMBL/GenBank/DDBJ whole genome shotgun (WGS) entry which is preliminary data.</text>
</comment>
<dbReference type="Gene3D" id="1.10.287.1060">
    <property type="entry name" value="ESAT-6-like"/>
    <property type="match status" value="1"/>
</dbReference>
<evidence type="ECO:0000256" key="1">
    <source>
        <dbReference type="SAM" id="MobiDB-lite"/>
    </source>
</evidence>
<name>A0A7W7ZW57_9ACTN</name>
<dbReference type="InterPro" id="IPR023346">
    <property type="entry name" value="Lysozyme-like_dom_sf"/>
</dbReference>
<sequence length="360" mass="37579">MSATPAVPERIAALQRKVTGDPAALDAIAKSWRGISDETDDYVGSLGRAVNVVDEAWHGRSADAFVEYMRKYGKAGEGLYLLLSNAASSLDTAASSLRDAKSGVDGIATKLTTDMANYHTTYFANNKDATEAGCDAGTKPLIDQAEIDAKVHVDKAEKDVSAAKTAIRGFLDGRPLTFAAIPEIAKEEFTPAKGRTIVWEPTEDYGKNGGGSGGQGGGGGRNVGGYGPSGPPPPAGGGPAPTGKVKEWIDQAIEILKANGVPVEKMNPNDIWMIIQHESGGNPHAINLWDSNAAAGHPSKGLMQTIDPTFNSHALPGHTKIYDPVDNIIAGVRYAVSRYGSVSNVPGVVGMKTGAGYSGY</sequence>
<protein>
    <submittedName>
        <fullName evidence="3">Uncharacterized protein YukE</fullName>
    </submittedName>
</protein>
<dbReference type="CDD" id="cd13402">
    <property type="entry name" value="LT_TF-like"/>
    <property type="match status" value="1"/>
</dbReference>
<accession>A0A7W7ZW57</accession>
<reference evidence="3 4" key="1">
    <citation type="submission" date="2020-08" db="EMBL/GenBank/DDBJ databases">
        <title>Genomic Encyclopedia of Type Strains, Phase IV (KMG-IV): sequencing the most valuable type-strain genomes for metagenomic binning, comparative biology and taxonomic classification.</title>
        <authorList>
            <person name="Goeker M."/>
        </authorList>
    </citation>
    <scope>NUCLEOTIDE SEQUENCE [LARGE SCALE GENOMIC DNA]</scope>
    <source>
        <strain evidence="3 4">DSM 45385</strain>
    </source>
</reference>
<dbReference type="PANTHER" id="PTHR21525">
    <property type="entry name" value="MOTILE SPERM PROTEIN"/>
    <property type="match status" value="1"/>
</dbReference>
<evidence type="ECO:0000313" key="3">
    <source>
        <dbReference type="EMBL" id="MBB5074878.1"/>
    </source>
</evidence>
<dbReference type="EMBL" id="JACHIN010000001">
    <property type="protein sequence ID" value="MBB5074878.1"/>
    <property type="molecule type" value="Genomic_DNA"/>
</dbReference>
<gene>
    <name evidence="3" type="ORF">HNR40_000324</name>
</gene>
<dbReference type="SUPFAM" id="SSF140453">
    <property type="entry name" value="EsxAB dimer-like"/>
    <property type="match status" value="1"/>
</dbReference>
<feature type="domain" description="Transglycosylase SLT" evidence="2">
    <location>
        <begin position="266"/>
        <end position="343"/>
    </location>
</feature>
<dbReference type="Proteomes" id="UP000568380">
    <property type="component" value="Unassembled WGS sequence"/>
</dbReference>
<proteinExistence type="predicted"/>
<dbReference type="AlphaFoldDB" id="A0A7W7ZW57"/>
<dbReference type="Pfam" id="PF01464">
    <property type="entry name" value="SLT"/>
    <property type="match status" value="1"/>
</dbReference>
<dbReference type="PANTHER" id="PTHR21525:SF9">
    <property type="entry name" value="CHANNEL_COLICIN DOMAIN-CONTAINING PROTEIN"/>
    <property type="match status" value="1"/>
</dbReference>
<dbReference type="InterPro" id="IPR010310">
    <property type="entry name" value="T7SS_ESAT-6-like"/>
</dbReference>
<organism evidence="3 4">
    <name type="scientific">Nonomuraea endophytica</name>
    <dbReference type="NCBI Taxonomy" id="714136"/>
    <lineage>
        <taxon>Bacteria</taxon>
        <taxon>Bacillati</taxon>
        <taxon>Actinomycetota</taxon>
        <taxon>Actinomycetes</taxon>
        <taxon>Streptosporangiales</taxon>
        <taxon>Streptosporangiaceae</taxon>
        <taxon>Nonomuraea</taxon>
    </lineage>
</organism>
<evidence type="ECO:0000259" key="2">
    <source>
        <dbReference type="Pfam" id="PF01464"/>
    </source>
</evidence>
<keyword evidence="4" id="KW-1185">Reference proteome</keyword>
<dbReference type="Gene3D" id="1.10.530.10">
    <property type="match status" value="1"/>
</dbReference>
<dbReference type="RefSeq" id="WP_184957855.1">
    <property type="nucleotide sequence ID" value="NZ_JACHIN010000001.1"/>
</dbReference>
<feature type="region of interest" description="Disordered" evidence="1">
    <location>
        <begin position="203"/>
        <end position="242"/>
    </location>
</feature>
<dbReference type="SUPFAM" id="SSF53955">
    <property type="entry name" value="Lysozyme-like"/>
    <property type="match status" value="1"/>
</dbReference>
<evidence type="ECO:0000313" key="4">
    <source>
        <dbReference type="Proteomes" id="UP000568380"/>
    </source>
</evidence>
<dbReference type="Pfam" id="PF06013">
    <property type="entry name" value="WXG100"/>
    <property type="match status" value="1"/>
</dbReference>